<feature type="transmembrane region" description="Helical" evidence="9">
    <location>
        <begin position="121"/>
        <end position="146"/>
    </location>
</feature>
<dbReference type="GO" id="GO:0015293">
    <property type="term" value="F:symporter activity"/>
    <property type="evidence" value="ECO:0007669"/>
    <property type="project" value="UniProtKB-KW"/>
</dbReference>
<feature type="transmembrane region" description="Helical" evidence="9">
    <location>
        <begin position="158"/>
        <end position="179"/>
    </location>
</feature>
<evidence type="ECO:0000256" key="8">
    <source>
        <dbReference type="ARBA" id="ARBA00023136"/>
    </source>
</evidence>
<dbReference type="PROSITE" id="PS00217">
    <property type="entry name" value="SUGAR_TRANSPORT_2"/>
    <property type="match status" value="1"/>
</dbReference>
<dbReference type="Proteomes" id="UP000470404">
    <property type="component" value="Unassembled WGS sequence"/>
</dbReference>
<evidence type="ECO:0000259" key="10">
    <source>
        <dbReference type="PROSITE" id="PS50850"/>
    </source>
</evidence>
<keyword evidence="6" id="KW-0769">Symport</keyword>
<dbReference type="RefSeq" id="WP_067588253.1">
    <property type="nucleotide sequence ID" value="NZ_FOWC01000006.1"/>
</dbReference>
<organism evidence="12 13">
    <name type="scientific">Amycolatopsis rubida</name>
    <dbReference type="NCBI Taxonomy" id="112413"/>
    <lineage>
        <taxon>Bacteria</taxon>
        <taxon>Bacillati</taxon>
        <taxon>Actinomycetota</taxon>
        <taxon>Actinomycetes</taxon>
        <taxon>Pseudonocardiales</taxon>
        <taxon>Pseudonocardiaceae</taxon>
        <taxon>Amycolatopsis</taxon>
    </lineage>
</organism>
<gene>
    <name evidence="11" type="ORF">G3I59_43775</name>
    <name evidence="12" type="ORF">SAMN05421854_106287</name>
</gene>
<accession>A0A1I5SDG9</accession>
<dbReference type="Proteomes" id="UP000199137">
    <property type="component" value="Unassembled WGS sequence"/>
</dbReference>
<dbReference type="PANTHER" id="PTHR43528">
    <property type="entry name" value="ALPHA-KETOGLUTARATE PERMEASE"/>
    <property type="match status" value="1"/>
</dbReference>
<evidence type="ECO:0000256" key="1">
    <source>
        <dbReference type="ARBA" id="ARBA00004651"/>
    </source>
</evidence>
<dbReference type="InterPro" id="IPR036259">
    <property type="entry name" value="MFS_trans_sf"/>
</dbReference>
<dbReference type="InterPro" id="IPR051084">
    <property type="entry name" value="H+-coupled_symporters"/>
</dbReference>
<comment type="subcellular location">
    <subcellularLocation>
        <location evidence="1">Cell membrane</location>
        <topology evidence="1">Multi-pass membrane protein</topology>
    </subcellularLocation>
</comment>
<evidence type="ECO:0000313" key="13">
    <source>
        <dbReference type="Proteomes" id="UP000199137"/>
    </source>
</evidence>
<dbReference type="AlphaFoldDB" id="A0A1I5SDG9"/>
<evidence type="ECO:0000256" key="7">
    <source>
        <dbReference type="ARBA" id="ARBA00022989"/>
    </source>
</evidence>
<keyword evidence="7 9" id="KW-1133">Transmembrane helix</keyword>
<dbReference type="PANTHER" id="PTHR43528:SF1">
    <property type="entry name" value="ALPHA-KETOGLUTARATE PERMEASE"/>
    <property type="match status" value="1"/>
</dbReference>
<proteinExistence type="inferred from homology"/>
<feature type="transmembrane region" description="Helical" evidence="9">
    <location>
        <begin position="94"/>
        <end position="115"/>
    </location>
</feature>
<evidence type="ECO:0000256" key="4">
    <source>
        <dbReference type="ARBA" id="ARBA00022475"/>
    </source>
</evidence>
<feature type="transmembrane region" description="Helical" evidence="9">
    <location>
        <begin position="284"/>
        <end position="302"/>
    </location>
</feature>
<name>A0A1I5SDG9_9PSEU</name>
<keyword evidence="8 9" id="KW-0472">Membrane</keyword>
<dbReference type="InterPro" id="IPR011701">
    <property type="entry name" value="MFS"/>
</dbReference>
<evidence type="ECO:0000313" key="11">
    <source>
        <dbReference type="EMBL" id="NEC62347.1"/>
    </source>
</evidence>
<evidence type="ECO:0000313" key="12">
    <source>
        <dbReference type="EMBL" id="SFP68780.1"/>
    </source>
</evidence>
<dbReference type="EMBL" id="FOWC01000006">
    <property type="protein sequence ID" value="SFP68780.1"/>
    <property type="molecule type" value="Genomic_DNA"/>
</dbReference>
<reference evidence="12 13" key="1">
    <citation type="submission" date="2016-10" db="EMBL/GenBank/DDBJ databases">
        <authorList>
            <person name="de Groot N.N."/>
        </authorList>
    </citation>
    <scope>NUCLEOTIDE SEQUENCE [LARGE SCALE GENOMIC DNA]</scope>
    <source>
        <strain evidence="12 13">DSM 44637</strain>
    </source>
</reference>
<dbReference type="InterPro" id="IPR020846">
    <property type="entry name" value="MFS_dom"/>
</dbReference>
<evidence type="ECO:0000256" key="2">
    <source>
        <dbReference type="ARBA" id="ARBA00008240"/>
    </source>
</evidence>
<dbReference type="PROSITE" id="PS50850">
    <property type="entry name" value="MFS"/>
    <property type="match status" value="1"/>
</dbReference>
<feature type="transmembrane region" description="Helical" evidence="9">
    <location>
        <begin position="405"/>
        <end position="425"/>
    </location>
</feature>
<evidence type="ECO:0000256" key="3">
    <source>
        <dbReference type="ARBA" id="ARBA00022448"/>
    </source>
</evidence>
<comment type="similarity">
    <text evidence="2">Belongs to the major facilitator superfamily. Metabolite:H+ Symporter (MHS) family (TC 2.A.1.6) family.</text>
</comment>
<reference evidence="11 14" key="2">
    <citation type="submission" date="2020-01" db="EMBL/GenBank/DDBJ databases">
        <title>Insect and environment-associated Actinomycetes.</title>
        <authorList>
            <person name="Currrie C."/>
            <person name="Chevrette M."/>
            <person name="Carlson C."/>
            <person name="Stubbendieck R."/>
            <person name="Wendt-Pienkowski E."/>
        </authorList>
    </citation>
    <scope>NUCLEOTIDE SEQUENCE [LARGE SCALE GENOMIC DNA]</scope>
    <source>
        <strain evidence="11 14">SID8386</strain>
    </source>
</reference>
<feature type="transmembrane region" description="Helical" evidence="9">
    <location>
        <begin position="248"/>
        <end position="269"/>
    </location>
</feature>
<dbReference type="EMBL" id="JAAGNC010000212">
    <property type="protein sequence ID" value="NEC62347.1"/>
    <property type="molecule type" value="Genomic_DNA"/>
</dbReference>
<feature type="domain" description="Major facilitator superfamily (MFS) profile" evidence="10">
    <location>
        <begin position="19"/>
        <end position="430"/>
    </location>
</feature>
<dbReference type="STRING" id="112413.SAMN05421854_106287"/>
<keyword evidence="14" id="KW-1185">Reference proteome</keyword>
<dbReference type="Gene3D" id="1.20.1250.20">
    <property type="entry name" value="MFS general substrate transporter like domains"/>
    <property type="match status" value="2"/>
</dbReference>
<evidence type="ECO:0000256" key="6">
    <source>
        <dbReference type="ARBA" id="ARBA00022847"/>
    </source>
</evidence>
<evidence type="ECO:0000313" key="14">
    <source>
        <dbReference type="Proteomes" id="UP000470404"/>
    </source>
</evidence>
<feature type="transmembrane region" description="Helical" evidence="9">
    <location>
        <begin position="191"/>
        <end position="212"/>
    </location>
</feature>
<dbReference type="OrthoDB" id="3959846at2"/>
<evidence type="ECO:0000256" key="5">
    <source>
        <dbReference type="ARBA" id="ARBA00022692"/>
    </source>
</evidence>
<feature type="transmembrane region" description="Helical" evidence="9">
    <location>
        <begin position="377"/>
        <end position="399"/>
    </location>
</feature>
<keyword evidence="3" id="KW-0813">Transport</keyword>
<feature type="transmembrane region" description="Helical" evidence="9">
    <location>
        <begin position="340"/>
        <end position="365"/>
    </location>
</feature>
<protein>
    <submittedName>
        <fullName evidence="12">MFS transporter, MHS family, proline/betaine transporter</fullName>
    </submittedName>
    <submittedName>
        <fullName evidence="11">MHS family MFS transporter</fullName>
    </submittedName>
</protein>
<dbReference type="SUPFAM" id="SSF103473">
    <property type="entry name" value="MFS general substrate transporter"/>
    <property type="match status" value="1"/>
</dbReference>
<evidence type="ECO:0000256" key="9">
    <source>
        <dbReference type="SAM" id="Phobius"/>
    </source>
</evidence>
<dbReference type="Pfam" id="PF07690">
    <property type="entry name" value="MFS_1"/>
    <property type="match status" value="1"/>
</dbReference>
<dbReference type="GO" id="GO:0005886">
    <property type="term" value="C:plasma membrane"/>
    <property type="evidence" value="ECO:0007669"/>
    <property type="project" value="UniProtKB-SubCell"/>
</dbReference>
<feature type="transmembrane region" description="Helical" evidence="9">
    <location>
        <begin position="314"/>
        <end position="334"/>
    </location>
</feature>
<dbReference type="InterPro" id="IPR005829">
    <property type="entry name" value="Sugar_transporter_CS"/>
</dbReference>
<sequence>MNTEADSGTELTSQTRGQLIRAAVAGNFAEWYDFGVYGVVASSVAAHFFPSGDPTTALLSTYAVFALTYVSRPLGGLVAGWIGDTWGRRASLTITIVLMCTATALIGVLPTYAAMGVGAPALLLACRLLQGLGAGGEYGSAASFLYEHSSPRTRARNISYLVASTFLGVLAAVGVASLTSAVLGNAAFDAWGWRILFLLALPLGAIGIYVRLRVQETPQFRQLAHARGSRNQRATPIRDAFGQQWKTMLVFFFVVAVYALITPTVSSYFTTFLKGPGQMSSSDAYSITLITDGILVVAALAGGRIMERVGLHRLMVGGAAFVAVFSVPAFVIAAQGYVGGIVGGVILATGKGMLAVPAALAIAYMFPTETRVTAGSFAYNATVVLFGGSGPLLGVWLNSQVGSEYVFGVYLSAVALVSVIAASVGRLRLKHPAGSVSTLPAEGDAVAPS</sequence>
<keyword evidence="5 9" id="KW-0812">Transmembrane</keyword>
<feature type="transmembrane region" description="Helical" evidence="9">
    <location>
        <begin position="59"/>
        <end position="82"/>
    </location>
</feature>
<keyword evidence="4" id="KW-1003">Cell membrane</keyword>